<evidence type="ECO:0000256" key="1">
    <source>
        <dbReference type="ARBA" id="ARBA00009227"/>
    </source>
</evidence>
<keyword evidence="2 4" id="KW-0479">Metal-binding</keyword>
<proteinExistence type="inferred from homology"/>
<dbReference type="InterPro" id="IPR020855">
    <property type="entry name" value="Ureohydrolase_Mn_BS"/>
</dbReference>
<feature type="binding site" evidence="4">
    <location>
        <position position="138"/>
    </location>
    <ligand>
        <name>Mn(2+)</name>
        <dbReference type="ChEBI" id="CHEBI:29035"/>
        <label>1</label>
    </ligand>
</feature>
<dbReference type="InterPro" id="IPR006035">
    <property type="entry name" value="Ureohydrolase"/>
</dbReference>
<comment type="cofactor">
    <cofactor evidence="4">
        <name>Mn(2+)</name>
        <dbReference type="ChEBI" id="CHEBI:29035"/>
    </cofactor>
    <text evidence="4">Binds 2 manganese ions per subunit.</text>
</comment>
<evidence type="ECO:0000256" key="2">
    <source>
        <dbReference type="ARBA" id="ARBA00022723"/>
    </source>
</evidence>
<dbReference type="Pfam" id="PF00491">
    <property type="entry name" value="Arginase"/>
    <property type="match status" value="1"/>
</dbReference>
<evidence type="ECO:0000256" key="3">
    <source>
        <dbReference type="ARBA" id="ARBA00022801"/>
    </source>
</evidence>
<keyword evidence="7" id="KW-1185">Reference proteome</keyword>
<organism evidence="6 7">
    <name type="scientific">Schwartzia succinivorans DSM 10502</name>
    <dbReference type="NCBI Taxonomy" id="1123243"/>
    <lineage>
        <taxon>Bacteria</taxon>
        <taxon>Bacillati</taxon>
        <taxon>Bacillota</taxon>
        <taxon>Negativicutes</taxon>
        <taxon>Selenomonadales</taxon>
        <taxon>Selenomonadaceae</taxon>
        <taxon>Schwartzia</taxon>
    </lineage>
</organism>
<feature type="binding site" evidence="4">
    <location>
        <position position="213"/>
    </location>
    <ligand>
        <name>Mn(2+)</name>
        <dbReference type="ChEBI" id="CHEBI:29035"/>
        <label>1</label>
    </ligand>
</feature>
<accession>A0A1M4VER6</accession>
<dbReference type="PANTHER" id="PTHR11358:SF26">
    <property type="entry name" value="GUANIDINO ACID HYDROLASE, MITOCHONDRIAL"/>
    <property type="match status" value="1"/>
</dbReference>
<dbReference type="NCBIfam" id="TIGR01230">
    <property type="entry name" value="agmatinase"/>
    <property type="match status" value="1"/>
</dbReference>
<dbReference type="EMBL" id="FQUG01000003">
    <property type="protein sequence ID" value="SHE67425.1"/>
    <property type="molecule type" value="Genomic_DNA"/>
</dbReference>
<name>A0A1M4VER6_9FIRM</name>
<evidence type="ECO:0000313" key="6">
    <source>
        <dbReference type="EMBL" id="SHE67425.1"/>
    </source>
</evidence>
<dbReference type="InterPro" id="IPR023696">
    <property type="entry name" value="Ureohydrolase_dom_sf"/>
</dbReference>
<dbReference type="CDD" id="cd11593">
    <property type="entry name" value="Agmatinase-like_2"/>
    <property type="match status" value="1"/>
</dbReference>
<dbReference type="RefSeq" id="WP_072935049.1">
    <property type="nucleotide sequence ID" value="NZ_FQUG01000003.1"/>
</dbReference>
<feature type="binding site" evidence="4">
    <location>
        <position position="136"/>
    </location>
    <ligand>
        <name>Mn(2+)</name>
        <dbReference type="ChEBI" id="CHEBI:29035"/>
        <label>1</label>
    </ligand>
</feature>
<dbReference type="Proteomes" id="UP000184404">
    <property type="component" value="Unassembled WGS sequence"/>
</dbReference>
<protein>
    <submittedName>
        <fullName evidence="6">Agmatinase</fullName>
    </submittedName>
</protein>
<dbReference type="PRINTS" id="PR00116">
    <property type="entry name" value="ARGINASE"/>
</dbReference>
<dbReference type="STRING" id="1123243.SAMN02745190_00988"/>
<sequence>MLNKSKNVETFLGCDANYEDARIVLYGAPFDSTTSYRPGTRFASRMMRAESYGLETYSPYQDLDLEDAAVFDGGDLELCFGDTQKALDDIHDFAADILKDNKLPLLIGGEHLVSLPAIQAVYEKYPDLCVIHFDAHTDLRDDYLGAKLSHASVIRRVWDFVGDGRIWQFGIRSGERAEFYWAKEHTHLQKFNFDGLENAVAQLKGKPVYLTIDLDVLDPSCFPGTGTPEAGGVTFMQLFNAMLSIIQGCQVVGCDLVELSPMLDASGASTATALKVLREMLLGLEKPFIKPVQI</sequence>
<evidence type="ECO:0000256" key="5">
    <source>
        <dbReference type="RuleBase" id="RU003684"/>
    </source>
</evidence>
<evidence type="ECO:0000256" key="4">
    <source>
        <dbReference type="PIRSR" id="PIRSR036979-1"/>
    </source>
</evidence>
<dbReference type="GO" id="GO:0008783">
    <property type="term" value="F:agmatinase activity"/>
    <property type="evidence" value="ECO:0007669"/>
    <property type="project" value="TreeGrafter"/>
</dbReference>
<dbReference type="Gene3D" id="3.40.800.10">
    <property type="entry name" value="Ureohydrolase domain"/>
    <property type="match status" value="1"/>
</dbReference>
<feature type="binding site" evidence="4">
    <location>
        <position position="215"/>
    </location>
    <ligand>
        <name>Mn(2+)</name>
        <dbReference type="ChEBI" id="CHEBI:29035"/>
        <label>1</label>
    </ligand>
</feature>
<comment type="similarity">
    <text evidence="1">Belongs to the arginase family. Agmatinase subfamily.</text>
</comment>
<dbReference type="InterPro" id="IPR005925">
    <property type="entry name" value="Agmatinase-rel"/>
</dbReference>
<feature type="binding site" evidence="4">
    <location>
        <position position="134"/>
    </location>
    <ligand>
        <name>Mn(2+)</name>
        <dbReference type="ChEBI" id="CHEBI:29035"/>
        <label>1</label>
    </ligand>
</feature>
<dbReference type="SUPFAM" id="SSF52768">
    <property type="entry name" value="Arginase/deacetylase"/>
    <property type="match status" value="1"/>
</dbReference>
<dbReference type="GO" id="GO:0046872">
    <property type="term" value="F:metal ion binding"/>
    <property type="evidence" value="ECO:0007669"/>
    <property type="project" value="UniProtKB-KW"/>
</dbReference>
<reference evidence="6 7" key="1">
    <citation type="submission" date="2016-11" db="EMBL/GenBank/DDBJ databases">
        <authorList>
            <person name="Jaros S."/>
            <person name="Januszkiewicz K."/>
            <person name="Wedrychowicz H."/>
        </authorList>
    </citation>
    <scope>NUCLEOTIDE SEQUENCE [LARGE SCALE GENOMIC DNA]</scope>
    <source>
        <strain evidence="6 7">DSM 10502</strain>
    </source>
</reference>
<keyword evidence="4" id="KW-0464">Manganese</keyword>
<evidence type="ECO:0000313" key="7">
    <source>
        <dbReference type="Proteomes" id="UP000184404"/>
    </source>
</evidence>
<gene>
    <name evidence="6" type="ORF">SAMN02745190_00988</name>
</gene>
<dbReference type="GO" id="GO:0033389">
    <property type="term" value="P:putrescine biosynthetic process from arginine, via agmatine"/>
    <property type="evidence" value="ECO:0007669"/>
    <property type="project" value="TreeGrafter"/>
</dbReference>
<dbReference type="PROSITE" id="PS51409">
    <property type="entry name" value="ARGINASE_2"/>
    <property type="match status" value="1"/>
</dbReference>
<dbReference type="OrthoDB" id="9789727at2"/>
<dbReference type="AlphaFoldDB" id="A0A1M4VER6"/>
<dbReference type="PIRSF" id="PIRSF036979">
    <property type="entry name" value="Arginase"/>
    <property type="match status" value="1"/>
</dbReference>
<dbReference type="PANTHER" id="PTHR11358">
    <property type="entry name" value="ARGINASE/AGMATINASE"/>
    <property type="match status" value="1"/>
</dbReference>
<keyword evidence="3 5" id="KW-0378">Hydrolase</keyword>
<feature type="binding site" evidence="4">
    <location>
        <position position="111"/>
    </location>
    <ligand>
        <name>Mn(2+)</name>
        <dbReference type="ChEBI" id="CHEBI:29035"/>
        <label>1</label>
    </ligand>
</feature>
<dbReference type="PROSITE" id="PS01053">
    <property type="entry name" value="ARGINASE_1"/>
    <property type="match status" value="1"/>
</dbReference>